<protein>
    <recommendedName>
        <fullName evidence="1">Type II secretion system protein GspE N-terminal domain-containing protein</fullName>
    </recommendedName>
</protein>
<dbReference type="InterPro" id="IPR037257">
    <property type="entry name" value="T2SS_E_N_sf"/>
</dbReference>
<proteinExistence type="predicted"/>
<dbReference type="SUPFAM" id="SSF160246">
    <property type="entry name" value="EspE N-terminal domain-like"/>
    <property type="match status" value="1"/>
</dbReference>
<evidence type="ECO:0000259" key="1">
    <source>
        <dbReference type="Pfam" id="PF05157"/>
    </source>
</evidence>
<accession>A0A0F9AWC0</accession>
<organism evidence="2">
    <name type="scientific">marine sediment metagenome</name>
    <dbReference type="NCBI Taxonomy" id="412755"/>
    <lineage>
        <taxon>unclassified sequences</taxon>
        <taxon>metagenomes</taxon>
        <taxon>ecological metagenomes</taxon>
    </lineage>
</organism>
<dbReference type="InterPro" id="IPR007831">
    <property type="entry name" value="T2SS_GspE_N"/>
</dbReference>
<comment type="caution">
    <text evidence="2">The sequence shown here is derived from an EMBL/GenBank/DDBJ whole genome shotgun (WGS) entry which is preliminary data.</text>
</comment>
<name>A0A0F9AWC0_9ZZZZ</name>
<feature type="non-terminal residue" evidence="2">
    <location>
        <position position="124"/>
    </location>
</feature>
<dbReference type="AlphaFoldDB" id="A0A0F9AWC0"/>
<dbReference type="EMBL" id="LAZR01040672">
    <property type="protein sequence ID" value="KKL13904.1"/>
    <property type="molecule type" value="Genomic_DNA"/>
</dbReference>
<sequence>MADKGFKEDDIELGLLAEVPLSFAKGNRVLPIKKEDGALVAAVSGESGMLALRDLASHMGLKPRAVDMDEDELVELINRSYGRVGSAEEVMDNIASEDFSSVATEFEKPRDILELTEEAPIIRL</sequence>
<dbReference type="Gene3D" id="3.30.300.160">
    <property type="entry name" value="Type II secretion system, protein E, N-terminal domain"/>
    <property type="match status" value="1"/>
</dbReference>
<reference evidence="2" key="1">
    <citation type="journal article" date="2015" name="Nature">
        <title>Complex archaea that bridge the gap between prokaryotes and eukaryotes.</title>
        <authorList>
            <person name="Spang A."/>
            <person name="Saw J.H."/>
            <person name="Jorgensen S.L."/>
            <person name="Zaremba-Niedzwiedzka K."/>
            <person name="Martijn J."/>
            <person name="Lind A.E."/>
            <person name="van Eijk R."/>
            <person name="Schleper C."/>
            <person name="Guy L."/>
            <person name="Ettema T.J."/>
        </authorList>
    </citation>
    <scope>NUCLEOTIDE SEQUENCE</scope>
</reference>
<gene>
    <name evidence="2" type="ORF">LCGC14_2521110</name>
</gene>
<dbReference type="Pfam" id="PF05157">
    <property type="entry name" value="MshEN"/>
    <property type="match status" value="1"/>
</dbReference>
<evidence type="ECO:0000313" key="2">
    <source>
        <dbReference type="EMBL" id="KKL13904.1"/>
    </source>
</evidence>
<feature type="domain" description="Type II secretion system protein GspE N-terminal" evidence="1">
    <location>
        <begin position="11"/>
        <end position="85"/>
    </location>
</feature>